<reference evidence="1" key="1">
    <citation type="submission" date="2014-11" db="EMBL/GenBank/DDBJ databases">
        <authorList>
            <person name="Amaro Gonzalez C."/>
        </authorList>
    </citation>
    <scope>NUCLEOTIDE SEQUENCE</scope>
</reference>
<sequence>MYQGLAAMHKKQDFVDFFQAYQLEKP</sequence>
<name>A0A0E9P6X4_ANGAN</name>
<organism evidence="1">
    <name type="scientific">Anguilla anguilla</name>
    <name type="common">European freshwater eel</name>
    <name type="synonym">Muraena anguilla</name>
    <dbReference type="NCBI Taxonomy" id="7936"/>
    <lineage>
        <taxon>Eukaryota</taxon>
        <taxon>Metazoa</taxon>
        <taxon>Chordata</taxon>
        <taxon>Craniata</taxon>
        <taxon>Vertebrata</taxon>
        <taxon>Euteleostomi</taxon>
        <taxon>Actinopterygii</taxon>
        <taxon>Neopterygii</taxon>
        <taxon>Teleostei</taxon>
        <taxon>Anguilliformes</taxon>
        <taxon>Anguillidae</taxon>
        <taxon>Anguilla</taxon>
    </lineage>
</organism>
<dbReference type="AlphaFoldDB" id="A0A0E9P6X4"/>
<reference evidence="1" key="2">
    <citation type="journal article" date="2015" name="Fish Shellfish Immunol.">
        <title>Early steps in the European eel (Anguilla anguilla)-Vibrio vulnificus interaction in the gills: Role of the RtxA13 toxin.</title>
        <authorList>
            <person name="Callol A."/>
            <person name="Pajuelo D."/>
            <person name="Ebbesson L."/>
            <person name="Teles M."/>
            <person name="MacKenzie S."/>
            <person name="Amaro C."/>
        </authorList>
    </citation>
    <scope>NUCLEOTIDE SEQUENCE</scope>
</reference>
<dbReference type="EMBL" id="GBXM01108206">
    <property type="protein sequence ID" value="JAH00371.1"/>
    <property type="molecule type" value="Transcribed_RNA"/>
</dbReference>
<proteinExistence type="predicted"/>
<protein>
    <submittedName>
        <fullName evidence="1">Uncharacterized protein</fullName>
    </submittedName>
</protein>
<accession>A0A0E9P6X4</accession>
<evidence type="ECO:0000313" key="1">
    <source>
        <dbReference type="EMBL" id="JAH00371.1"/>
    </source>
</evidence>